<organism evidence="1 2">
    <name type="scientific">Sphingomonas trueperi</name>
    <dbReference type="NCBI Taxonomy" id="53317"/>
    <lineage>
        <taxon>Bacteria</taxon>
        <taxon>Pseudomonadati</taxon>
        <taxon>Pseudomonadota</taxon>
        <taxon>Alphaproteobacteria</taxon>
        <taxon>Sphingomonadales</taxon>
        <taxon>Sphingomonadaceae</taxon>
        <taxon>Sphingomonas</taxon>
    </lineage>
</organism>
<gene>
    <name evidence="1" type="ORF">GGR89_001102</name>
</gene>
<proteinExistence type="predicted"/>
<evidence type="ECO:0000313" key="2">
    <source>
        <dbReference type="Proteomes" id="UP000531251"/>
    </source>
</evidence>
<dbReference type="EMBL" id="JAATJB010000002">
    <property type="protein sequence ID" value="NJB96802.1"/>
    <property type="molecule type" value="Genomic_DNA"/>
</dbReference>
<accession>A0A7X5XWS2</accession>
<dbReference type="RefSeq" id="WP_125972707.1">
    <property type="nucleotide sequence ID" value="NZ_BAAADY010000005.1"/>
</dbReference>
<dbReference type="Proteomes" id="UP000531251">
    <property type="component" value="Unassembled WGS sequence"/>
</dbReference>
<comment type="caution">
    <text evidence="1">The sequence shown here is derived from an EMBL/GenBank/DDBJ whole genome shotgun (WGS) entry which is preliminary data.</text>
</comment>
<dbReference type="AlphaFoldDB" id="A0A7X5XWS2"/>
<reference evidence="1 2" key="1">
    <citation type="submission" date="2020-03" db="EMBL/GenBank/DDBJ databases">
        <title>Genomic Encyclopedia of Type Strains, Phase IV (KMG-IV): sequencing the most valuable type-strain genomes for metagenomic binning, comparative biology and taxonomic classification.</title>
        <authorList>
            <person name="Goeker M."/>
        </authorList>
    </citation>
    <scope>NUCLEOTIDE SEQUENCE [LARGE SCALE GENOMIC DNA]</scope>
    <source>
        <strain evidence="1 2">DSM 7225</strain>
    </source>
</reference>
<evidence type="ECO:0000313" key="1">
    <source>
        <dbReference type="EMBL" id="NJB96802.1"/>
    </source>
</evidence>
<sequence length="86" mass="9349">MRAIFTLFVGAHVARAATTAIAKHLVKWVVYQRVVVPGGAICSLATGMRAGTWAGMRLMELLPVARFRLPVAGLWARTAVQTLWMG</sequence>
<keyword evidence="2" id="KW-1185">Reference proteome</keyword>
<name>A0A7X5XWS2_9SPHN</name>
<protein>
    <submittedName>
        <fullName evidence="1">Uncharacterized protein</fullName>
    </submittedName>
</protein>